<gene>
    <name evidence="4" type="ORF">DA73_0227095</name>
    <name evidence="3" type="ORF">DA73_0400010045</name>
</gene>
<dbReference type="Pfam" id="PF00534">
    <property type="entry name" value="Glycos_transf_1"/>
    <property type="match status" value="1"/>
</dbReference>
<feature type="domain" description="Glycosyl transferase family 1" evidence="1">
    <location>
        <begin position="195"/>
        <end position="340"/>
    </location>
</feature>
<dbReference type="OrthoDB" id="9771846at2"/>
<keyword evidence="5" id="KW-1185">Reference proteome</keyword>
<feature type="domain" description="Glycosyltransferase subfamily 4-like N-terminal" evidence="2">
    <location>
        <begin position="16"/>
        <end position="174"/>
    </location>
</feature>
<dbReference type="AlphaFoldDB" id="A0A0C1R7G0"/>
<comment type="caution">
    <text evidence="4">The sequence shown here is derived from an EMBL/GenBank/DDBJ whole genome shotgun (WGS) entry which is preliminary data.</text>
</comment>
<dbReference type="PANTHER" id="PTHR45947">
    <property type="entry name" value="SULFOQUINOVOSYL TRANSFERASE SQD2"/>
    <property type="match status" value="1"/>
</dbReference>
<dbReference type="EMBL" id="JHEG02000058">
    <property type="protein sequence ID" value="KIE08290.1"/>
    <property type="molecule type" value="Genomic_DNA"/>
</dbReference>
<sequence length="396" mass="43398">MKIAVIGAKGLPPKQGGIEHYCAEVYPRMVKQGHSVDLFARCSYTDCSWLERYDYQGVQVISVPGLNLRGIDAFITSALGAVAVSAKKYDIIHFHALGPSLFTCLPRVINSAKVVVTCQGLDWQRAKWGSVSTRVIQTGEKAAVRFAHGLVVVSDALQNYFLQTYGRNTVYIPNAPASYGQSDPNFGYGNQLGLEKGRYVVFLGRLVPEKRPDLLVDAFNALKPMGWKLVLAGGVSDTKSFTSQLLEKIAHNRNIVFAGELRGPRLWEIVRGAGLFALPSDLEGLPLAMLEAMREGVPVLASDIPPHKQLLGGSRGTLFTTGSLDSCIQSLDWAIAHPHEIASMAVHAKRHISLNYSWERITTDNLNLYKTLLESPASLRGLEQNQTELAEVLGKK</sequence>
<evidence type="ECO:0000313" key="4">
    <source>
        <dbReference type="EMBL" id="KIE08290.1"/>
    </source>
</evidence>
<name>A0A0C1R7G0_9CYAN</name>
<dbReference type="SUPFAM" id="SSF53756">
    <property type="entry name" value="UDP-Glycosyltransferase/glycogen phosphorylase"/>
    <property type="match status" value="1"/>
</dbReference>
<dbReference type="Gene3D" id="3.40.50.2000">
    <property type="entry name" value="Glycogen Phosphorylase B"/>
    <property type="match status" value="2"/>
</dbReference>
<evidence type="ECO:0000259" key="2">
    <source>
        <dbReference type="Pfam" id="PF13579"/>
    </source>
</evidence>
<dbReference type="EMBL" id="JHEG04000001">
    <property type="protein sequence ID" value="KAF3885767.1"/>
    <property type="molecule type" value="Genomic_DNA"/>
</dbReference>
<protein>
    <submittedName>
        <fullName evidence="4">Glycoside hydrolase</fullName>
    </submittedName>
    <submittedName>
        <fullName evidence="3">Glycosyltransferase family 4 protein</fullName>
    </submittedName>
</protein>
<keyword evidence="4" id="KW-0378">Hydrolase</keyword>
<dbReference type="InterPro" id="IPR001296">
    <property type="entry name" value="Glyco_trans_1"/>
</dbReference>
<dbReference type="Proteomes" id="UP000029738">
    <property type="component" value="Unassembled WGS sequence"/>
</dbReference>
<evidence type="ECO:0000259" key="1">
    <source>
        <dbReference type="Pfam" id="PF00534"/>
    </source>
</evidence>
<reference evidence="4" key="1">
    <citation type="journal article" date="2015" name="Genome Announc.">
        <title>Draft Genome Sequence of Tolypothrix boutellei Strain VB521301.</title>
        <authorList>
            <person name="Chandrababunaidu M.M."/>
            <person name="Singh D."/>
            <person name="Sen D."/>
            <person name="Bhan S."/>
            <person name="Das S."/>
            <person name="Gupta A."/>
            <person name="Adhikary S.P."/>
            <person name="Tripathy S."/>
        </authorList>
    </citation>
    <scope>NUCLEOTIDE SEQUENCE</scope>
    <source>
        <strain evidence="4">VB521301</strain>
    </source>
</reference>
<organism evidence="4">
    <name type="scientific">Tolypothrix bouteillei VB521301</name>
    <dbReference type="NCBI Taxonomy" id="1479485"/>
    <lineage>
        <taxon>Bacteria</taxon>
        <taxon>Bacillati</taxon>
        <taxon>Cyanobacteriota</taxon>
        <taxon>Cyanophyceae</taxon>
        <taxon>Nostocales</taxon>
        <taxon>Tolypothrichaceae</taxon>
        <taxon>Tolypothrix</taxon>
    </lineage>
</organism>
<evidence type="ECO:0000313" key="3">
    <source>
        <dbReference type="EMBL" id="KAF3885767.1"/>
    </source>
</evidence>
<dbReference type="PANTHER" id="PTHR45947:SF3">
    <property type="entry name" value="SULFOQUINOVOSYL TRANSFERASE SQD2"/>
    <property type="match status" value="1"/>
</dbReference>
<reference evidence="3" key="2">
    <citation type="submission" date="2019-11" db="EMBL/GenBank/DDBJ databases">
        <title>Improved Assembly of Tolypothrix boutellei genome.</title>
        <authorList>
            <person name="Sarangi A.N."/>
            <person name="Mukherjee M."/>
            <person name="Ghosh S."/>
            <person name="Singh D."/>
            <person name="Das A."/>
            <person name="Kant S."/>
            <person name="Prusty A."/>
            <person name="Tripathy S."/>
        </authorList>
    </citation>
    <scope>NUCLEOTIDE SEQUENCE</scope>
    <source>
        <strain evidence="3">VB521301</strain>
    </source>
</reference>
<proteinExistence type="predicted"/>
<dbReference type="InterPro" id="IPR028098">
    <property type="entry name" value="Glyco_trans_4-like_N"/>
</dbReference>
<dbReference type="Pfam" id="PF13579">
    <property type="entry name" value="Glyco_trans_4_4"/>
    <property type="match status" value="1"/>
</dbReference>
<dbReference type="STRING" id="1479485.DA73_0227095"/>
<dbReference type="RefSeq" id="WP_038087072.1">
    <property type="nucleotide sequence ID" value="NZ_JHEG04000001.1"/>
</dbReference>
<dbReference type="GO" id="GO:0016787">
    <property type="term" value="F:hydrolase activity"/>
    <property type="evidence" value="ECO:0007669"/>
    <property type="project" value="UniProtKB-KW"/>
</dbReference>
<dbReference type="CDD" id="cd03801">
    <property type="entry name" value="GT4_PimA-like"/>
    <property type="match status" value="1"/>
</dbReference>
<accession>A0A0C1R7G0</accession>
<evidence type="ECO:0000313" key="5">
    <source>
        <dbReference type="Proteomes" id="UP000029738"/>
    </source>
</evidence>
<dbReference type="GO" id="GO:0016757">
    <property type="term" value="F:glycosyltransferase activity"/>
    <property type="evidence" value="ECO:0007669"/>
    <property type="project" value="InterPro"/>
</dbReference>
<dbReference type="InterPro" id="IPR050194">
    <property type="entry name" value="Glycosyltransferase_grp1"/>
</dbReference>